<dbReference type="GeneID" id="56085708"/>
<keyword evidence="4" id="KW-1185">Reference proteome</keyword>
<dbReference type="KEGG" id="hpel:HZS54_23925"/>
<proteinExistence type="predicted"/>
<organism evidence="3 4">
    <name type="scientific">Halosimplex pelagicum</name>
    <dbReference type="NCBI Taxonomy" id="869886"/>
    <lineage>
        <taxon>Archaea</taxon>
        <taxon>Methanobacteriati</taxon>
        <taxon>Methanobacteriota</taxon>
        <taxon>Stenosarchaea group</taxon>
        <taxon>Halobacteria</taxon>
        <taxon>Halobacteriales</taxon>
        <taxon>Haloarculaceae</taxon>
        <taxon>Halosimplex</taxon>
    </lineage>
</organism>
<accession>A0A7D5PA65</accession>
<reference evidence="3 4" key="1">
    <citation type="submission" date="2020-07" db="EMBL/GenBank/DDBJ databases">
        <title>Halosimplex litoreum sp. nov. and Halosimplex rubrum sp. nov., isolated from different salt environments.</title>
        <authorList>
            <person name="Cui H."/>
        </authorList>
    </citation>
    <scope>NUCLEOTIDE SEQUENCE [LARGE SCALE GENOMIC DNA]</scope>
    <source>
        <strain evidence="3 4">R2</strain>
    </source>
</reference>
<evidence type="ECO:0000256" key="2">
    <source>
        <dbReference type="SAM" id="Phobius"/>
    </source>
</evidence>
<keyword evidence="2" id="KW-0812">Transmembrane</keyword>
<evidence type="ECO:0000256" key="1">
    <source>
        <dbReference type="SAM" id="MobiDB-lite"/>
    </source>
</evidence>
<name>A0A7D5PA65_9EURY</name>
<feature type="transmembrane region" description="Helical" evidence="2">
    <location>
        <begin position="12"/>
        <end position="31"/>
    </location>
</feature>
<dbReference type="Proteomes" id="UP000509346">
    <property type="component" value="Chromosome"/>
</dbReference>
<dbReference type="Gene3D" id="2.60.40.10">
    <property type="entry name" value="Immunoglobulins"/>
    <property type="match status" value="2"/>
</dbReference>
<dbReference type="SUPFAM" id="SSF49373">
    <property type="entry name" value="Invasin/intimin cell-adhesion fragments"/>
    <property type="match status" value="2"/>
</dbReference>
<sequence>MEPWDDRGQSIQIGAVLIFAALILLLSLYQATIVPQQNERVEFDHSQQVQSDLLDLRNAVTSTFGESASRSVSIQLGTTYPSRVLAVNPPPVSGLVRTAGTADGDVSFELDNAVALDDETDDFWDGSVDSGGRYQTGSIVYRPSYNEYGQPPRTVYDSTVLYDNFTFEGATIARSGQTLIDGSTISLVALNGSLQQSSSGAASVDVRPKSASSTTVAVRNSAAGNITIRTATRLPNSTWTELLADESNVTGWETSALIDVDEFRMLEVELKPGTYELRMAKAGVGTRVTDTSAAYMTDVAADGSTVPENGSVRLTVEVRDAYNNPVADVNVTGSTGTSVGDLAEAEVATGDDGRASFVYEAPESVNAATEVPVEFTFDPTTPPSFDPDAPEDVEAVVEVQNTQVDGASGGGSAPFSVTWDSPEVSETGTYLSSCDSSDCTWDVGADTDDTLDLSAVVEDIAGGVDNTTVDGTTVDFALNNGTVGTLSSESDVSDNSGTVETTLTASENGTVRLYAVSGGASDPLNVTVTNVTGASSQGPTLGFRVDDFSDRRNNDPNFVASYDVSDTSSSYERVEVSFAASDGNPSGTRQSDATRGSFSYQPGFGDGEQFDVTLDVIYTDDQGNEYVAASKTITDTADARNPTSQNADLSESNSASLDSVTIEDRSKVKNNDVRYRFSYTVSGSGTFSQVRLFALNLNGNGATGFRDETSRSGKNVDLKPGDGTNTQYRLGVAVYDADGAIVEMVDRTDAADGDGVVLTATVALLAVALAGHAIRRSSIH</sequence>
<gene>
    <name evidence="3" type="ORF">HZS54_23925</name>
</gene>
<dbReference type="OrthoDB" id="121941at2157"/>
<dbReference type="AlphaFoldDB" id="A0A7D5PA65"/>
<keyword evidence="2" id="KW-1133">Transmembrane helix</keyword>
<dbReference type="RefSeq" id="WP_179919586.1">
    <property type="nucleotide sequence ID" value="NZ_CP058909.1"/>
</dbReference>
<protein>
    <submittedName>
        <fullName evidence="3">Ig-like domain-containing protein</fullName>
    </submittedName>
</protein>
<dbReference type="InterPro" id="IPR013783">
    <property type="entry name" value="Ig-like_fold"/>
</dbReference>
<keyword evidence="2" id="KW-0472">Membrane</keyword>
<feature type="region of interest" description="Disordered" evidence="1">
    <location>
        <begin position="637"/>
        <end position="657"/>
    </location>
</feature>
<dbReference type="InterPro" id="IPR008964">
    <property type="entry name" value="Invasin/intimin_cell_adhesion"/>
</dbReference>
<dbReference type="EMBL" id="CP058909">
    <property type="protein sequence ID" value="QLH84503.1"/>
    <property type="molecule type" value="Genomic_DNA"/>
</dbReference>
<evidence type="ECO:0000313" key="4">
    <source>
        <dbReference type="Proteomes" id="UP000509346"/>
    </source>
</evidence>
<evidence type="ECO:0000313" key="3">
    <source>
        <dbReference type="EMBL" id="QLH84503.1"/>
    </source>
</evidence>